<dbReference type="Gene3D" id="2.40.170.20">
    <property type="entry name" value="TonB-dependent receptor, beta-barrel domain"/>
    <property type="match status" value="1"/>
</dbReference>
<keyword evidence="4" id="KW-0410">Iron transport</keyword>
<feature type="domain" description="Secretin/TonB short N-terminal" evidence="12">
    <location>
        <begin position="69"/>
        <end position="120"/>
    </location>
</feature>
<keyword evidence="7 11" id="KW-0798">TonB box</keyword>
<comment type="subcellular location">
    <subcellularLocation>
        <location evidence="1 10">Cell outer membrane</location>
        <topology evidence="1 10">Multi-pass membrane protein</topology>
    </subcellularLocation>
</comment>
<comment type="caution">
    <text evidence="13">The sequence shown here is derived from an EMBL/GenBank/DDBJ whole genome shotgun (WGS) entry which is preliminary data.</text>
</comment>
<evidence type="ECO:0000256" key="7">
    <source>
        <dbReference type="ARBA" id="ARBA00023077"/>
    </source>
</evidence>
<dbReference type="Pfam" id="PF07715">
    <property type="entry name" value="Plug"/>
    <property type="match status" value="1"/>
</dbReference>
<evidence type="ECO:0000256" key="10">
    <source>
        <dbReference type="PROSITE-ProRule" id="PRU01360"/>
    </source>
</evidence>
<dbReference type="Gene3D" id="3.55.50.30">
    <property type="match status" value="1"/>
</dbReference>
<dbReference type="NCBIfam" id="TIGR04056">
    <property type="entry name" value="OMP_RagA_SusC"/>
    <property type="match status" value="1"/>
</dbReference>
<dbReference type="Proteomes" id="UP000646484">
    <property type="component" value="Unassembled WGS sequence"/>
</dbReference>
<dbReference type="SUPFAM" id="SSF56935">
    <property type="entry name" value="Porins"/>
    <property type="match status" value="1"/>
</dbReference>
<evidence type="ECO:0000256" key="4">
    <source>
        <dbReference type="ARBA" id="ARBA00022496"/>
    </source>
</evidence>
<dbReference type="NCBIfam" id="TIGR04057">
    <property type="entry name" value="SusC_RagA_signa"/>
    <property type="match status" value="1"/>
</dbReference>
<reference evidence="13 14" key="1">
    <citation type="submission" date="2020-08" db="EMBL/GenBank/DDBJ databases">
        <title>Genome public.</title>
        <authorList>
            <person name="Liu C."/>
            <person name="Sun Q."/>
        </authorList>
    </citation>
    <scope>NUCLEOTIDE SEQUENCE [LARGE SCALE GENOMIC DNA]</scope>
    <source>
        <strain evidence="13 14">NSJ-56</strain>
    </source>
</reference>
<accession>A0ABR7D4Q5</accession>
<keyword evidence="5 10" id="KW-0812">Transmembrane</keyword>
<proteinExistence type="inferred from homology"/>
<keyword evidence="14" id="KW-1185">Reference proteome</keyword>
<comment type="similarity">
    <text evidence="10 11">Belongs to the TonB-dependent receptor family.</text>
</comment>
<dbReference type="InterPro" id="IPR008969">
    <property type="entry name" value="CarboxyPept-like_regulatory"/>
</dbReference>
<dbReference type="EMBL" id="JACOOH010000008">
    <property type="protein sequence ID" value="MBC5622941.1"/>
    <property type="molecule type" value="Genomic_DNA"/>
</dbReference>
<dbReference type="Pfam" id="PF13715">
    <property type="entry name" value="CarbopepD_reg_2"/>
    <property type="match status" value="1"/>
</dbReference>
<dbReference type="InterPro" id="IPR023996">
    <property type="entry name" value="TonB-dep_OMP_SusC/RagA"/>
</dbReference>
<protein>
    <submittedName>
        <fullName evidence="13">SusC/RagA family TonB-linked outer membrane protein</fullName>
    </submittedName>
</protein>
<name>A0ABR7D4Q5_9BACT</name>
<evidence type="ECO:0000256" key="2">
    <source>
        <dbReference type="ARBA" id="ARBA00022448"/>
    </source>
</evidence>
<organism evidence="13 14">
    <name type="scientific">Butyricimonas hominis</name>
    <dbReference type="NCBI Taxonomy" id="2763032"/>
    <lineage>
        <taxon>Bacteria</taxon>
        <taxon>Pseudomonadati</taxon>
        <taxon>Bacteroidota</taxon>
        <taxon>Bacteroidia</taxon>
        <taxon>Bacteroidales</taxon>
        <taxon>Odoribacteraceae</taxon>
        <taxon>Butyricimonas</taxon>
    </lineage>
</organism>
<keyword evidence="2 10" id="KW-0813">Transport</keyword>
<evidence type="ECO:0000313" key="14">
    <source>
        <dbReference type="Proteomes" id="UP000646484"/>
    </source>
</evidence>
<dbReference type="InterPro" id="IPR036942">
    <property type="entry name" value="Beta-barrel_TonB_sf"/>
</dbReference>
<evidence type="ECO:0000259" key="12">
    <source>
        <dbReference type="SMART" id="SM00965"/>
    </source>
</evidence>
<sequence>MEKKCYAYMDRHRKLMKLILMMKATFILSVLLVLQVHAGAYSQEVRMSMELESASMKQIINEIKLRTEFSFVYSDADLRGIENRNVVFKDATVEEILATCLKGTGLKFSIEEKTIVIWKEAVQQQKEVEERIVKGVVVDKQGIPLPGTTIVLKGTASGVVADSTGGFQIRLPEKGAHVLVFSFVGMKKQEIAVEKKEFIRVTMEEDSENLDDVVVTGYQTISKERATGAYSIVDAETLGRKPTSNLAQALVGLVPGLTVVSAPVDGQVRFAIRGQGTISQVSMGDGNFKADNDPLIVVDGFPISGYMLESDPFASINPNDVESVTVLKDAAATSIYGARAANGVIVITTKKGKAKSKLEISADAYWSVSSRADLDYLFNMASAENQFRFEELMHKYKPINFAGNDPYTQASARRRYMSAPYSMLYERDNRKNLTAGEYDAKKQELIERGNSGMWKDDLNEYIFRRMVRQQYNVSLRGAADKLDYAFSASYDDEDSYLQENGKRRVLLNLASNARLTRNLTFEFAVNTMFSREENNGTSVESVREWLSPWTRLKDDEGNFTHISTSRTVYEPLLMSEEYYAGKTPVDWTYNPVADREYTDNYSKTMNYRVQGGFEYRTDWGLNVSVKGQYERRKYDKHVSYESESFFVRDLYNTYSALGETGRYVSYFPTGGVFSNEGHTYEAYNLRGQADYSLTKDKHAFNVLAGTEVISATTEADPKVTRYGYNKYTNSVLTELDYVTKKNNIFGVSSYMPFEKLGSLSTLEDRFFSVYANAAYTYDNRYSVTASFRTDASNFQAEDVRDKFSPFWSFGASWLISNERFMERASWIDQLKLRASYGIAGVAAGKSGTSSVTTVAVHPGSLIYSGGESFNTIAERGNNTLTWEKSRTLNIGVDMAFFGHKLSGSAEFYNKYSYDVLANTTVPVISQGVESMLLNNAEIVNRGVEFSIGSDLPITGDLSWSGILNYSYNHNELKKFGFTGPYLAVGNSYVVGRPIGSFTVLKPVGYSPEGYVLLGGKDGSREPILDDESSHMMDFVTPREGQTLGDNNWAYYLGTMEPKSTLSFSNMFTWKGVTLSFMLTGQFGYYVMTSYNDSFSPNSRNLAAYSKRLDKAFEVYDKGYANQVSYSELPLYNDDNRPNFLSGNGYSSMIQVSTYFRNNFIKGDYIRLNEVFLGYDLPQSLLSKQGVFSRIHVYAQASNLGLIWSANGKMDPDYPLGSLKSMPVFTFGVKLGFKSW</sequence>
<keyword evidence="4" id="KW-0406">Ion transport</keyword>
<dbReference type="InterPro" id="IPR023997">
    <property type="entry name" value="TonB-dep_OMP_SusC/RagA_CS"/>
</dbReference>
<dbReference type="SUPFAM" id="SSF49464">
    <property type="entry name" value="Carboxypeptidase regulatory domain-like"/>
    <property type="match status" value="1"/>
</dbReference>
<dbReference type="Pfam" id="PF07660">
    <property type="entry name" value="STN"/>
    <property type="match status" value="1"/>
</dbReference>
<keyword evidence="6" id="KW-0408">Iron</keyword>
<evidence type="ECO:0000256" key="5">
    <source>
        <dbReference type="ARBA" id="ARBA00022692"/>
    </source>
</evidence>
<evidence type="ECO:0000313" key="13">
    <source>
        <dbReference type="EMBL" id="MBC5622941.1"/>
    </source>
</evidence>
<dbReference type="Gene3D" id="2.60.40.1120">
    <property type="entry name" value="Carboxypeptidase-like, regulatory domain"/>
    <property type="match status" value="1"/>
</dbReference>
<evidence type="ECO:0000256" key="8">
    <source>
        <dbReference type="ARBA" id="ARBA00023136"/>
    </source>
</evidence>
<dbReference type="RefSeq" id="WP_186977846.1">
    <property type="nucleotide sequence ID" value="NZ_JACOOH010000008.1"/>
</dbReference>
<dbReference type="Gene3D" id="2.170.130.10">
    <property type="entry name" value="TonB-dependent receptor, plug domain"/>
    <property type="match status" value="1"/>
</dbReference>
<evidence type="ECO:0000256" key="1">
    <source>
        <dbReference type="ARBA" id="ARBA00004571"/>
    </source>
</evidence>
<dbReference type="PROSITE" id="PS52016">
    <property type="entry name" value="TONB_DEPENDENT_REC_3"/>
    <property type="match status" value="1"/>
</dbReference>
<gene>
    <name evidence="13" type="ORF">H8S64_17755</name>
</gene>
<dbReference type="InterPro" id="IPR012910">
    <property type="entry name" value="Plug_dom"/>
</dbReference>
<dbReference type="Pfam" id="PF00593">
    <property type="entry name" value="TonB_dep_Rec_b-barrel"/>
    <property type="match status" value="1"/>
</dbReference>
<evidence type="ECO:0000256" key="3">
    <source>
        <dbReference type="ARBA" id="ARBA00022452"/>
    </source>
</evidence>
<dbReference type="InterPro" id="IPR037066">
    <property type="entry name" value="Plug_dom_sf"/>
</dbReference>
<evidence type="ECO:0000256" key="9">
    <source>
        <dbReference type="ARBA" id="ARBA00023237"/>
    </source>
</evidence>
<evidence type="ECO:0000256" key="6">
    <source>
        <dbReference type="ARBA" id="ARBA00023004"/>
    </source>
</evidence>
<dbReference type="InterPro" id="IPR011662">
    <property type="entry name" value="Secretin/TonB_short_N"/>
</dbReference>
<dbReference type="InterPro" id="IPR000531">
    <property type="entry name" value="Beta-barrel_TonB"/>
</dbReference>
<evidence type="ECO:0000256" key="11">
    <source>
        <dbReference type="RuleBase" id="RU003357"/>
    </source>
</evidence>
<keyword evidence="9 10" id="KW-0998">Cell outer membrane</keyword>
<dbReference type="SMART" id="SM00965">
    <property type="entry name" value="STN"/>
    <property type="match status" value="1"/>
</dbReference>
<dbReference type="InterPro" id="IPR039426">
    <property type="entry name" value="TonB-dep_rcpt-like"/>
</dbReference>
<keyword evidence="8 10" id="KW-0472">Membrane</keyword>
<keyword evidence="3 10" id="KW-1134">Transmembrane beta strand</keyword>